<dbReference type="EMBL" id="LN614830">
    <property type="protein sequence ID" value="CEG62380.1"/>
    <property type="molecule type" value="Genomic_DNA"/>
</dbReference>
<feature type="transmembrane region" description="Helical" evidence="6">
    <location>
        <begin position="75"/>
        <end position="96"/>
    </location>
</feature>
<keyword evidence="2" id="KW-1003">Cell membrane</keyword>
<dbReference type="InterPro" id="IPR005598">
    <property type="entry name" value="ATP_synth_I"/>
</dbReference>
<evidence type="ECO:0000256" key="5">
    <source>
        <dbReference type="ARBA" id="ARBA00023136"/>
    </source>
</evidence>
<dbReference type="STRING" id="451.B6N58_14540"/>
<evidence type="ECO:0000313" key="8">
    <source>
        <dbReference type="Proteomes" id="UP000032414"/>
    </source>
</evidence>
<dbReference type="GO" id="GO:0005886">
    <property type="term" value="C:plasma membrane"/>
    <property type="evidence" value="ECO:0007669"/>
    <property type="project" value="UniProtKB-SubCell"/>
</dbReference>
<keyword evidence="4 6" id="KW-1133">Transmembrane helix</keyword>
<evidence type="ECO:0000256" key="4">
    <source>
        <dbReference type="ARBA" id="ARBA00022989"/>
    </source>
</evidence>
<evidence type="ECO:0000256" key="1">
    <source>
        <dbReference type="ARBA" id="ARBA00004651"/>
    </source>
</evidence>
<evidence type="ECO:0000256" key="3">
    <source>
        <dbReference type="ARBA" id="ARBA00022692"/>
    </source>
</evidence>
<dbReference type="RefSeq" id="WP_231852188.1">
    <property type="nucleotide sequence ID" value="NZ_CP020614.1"/>
</dbReference>
<dbReference type="HOGENOM" id="CLU_121415_3_2_6"/>
<evidence type="ECO:0000256" key="2">
    <source>
        <dbReference type="ARBA" id="ARBA00022475"/>
    </source>
</evidence>
<dbReference type="Pfam" id="PF03899">
    <property type="entry name" value="ATP-synt_I"/>
    <property type="match status" value="1"/>
</dbReference>
<comment type="subcellular location">
    <subcellularLocation>
        <location evidence="1">Cell membrane</location>
        <topology evidence="1">Multi-pass membrane protein</topology>
    </subcellularLocation>
</comment>
<keyword evidence="5 6" id="KW-0472">Membrane</keyword>
<keyword evidence="3 6" id="KW-0812">Transmembrane</keyword>
<proteinExistence type="predicted"/>
<accession>A0A098GK66</accession>
<dbReference type="KEGG" id="tmc:LMI_3158"/>
<reference evidence="8" key="1">
    <citation type="submission" date="2014-09" db="EMBL/GenBank/DDBJ databases">
        <authorList>
            <person name="Gomez-Valero L."/>
        </authorList>
    </citation>
    <scope>NUCLEOTIDE SEQUENCE [LARGE SCALE GENOMIC DNA]</scope>
    <source>
        <strain evidence="8">ATCC33218</strain>
    </source>
</reference>
<feature type="transmembrane region" description="Helical" evidence="6">
    <location>
        <begin position="12"/>
        <end position="32"/>
    </location>
</feature>
<feature type="transmembrane region" description="Helical" evidence="6">
    <location>
        <begin position="38"/>
        <end position="55"/>
    </location>
</feature>
<dbReference type="Proteomes" id="UP000032414">
    <property type="component" value="Chromosome I"/>
</dbReference>
<feature type="transmembrane region" description="Helical" evidence="6">
    <location>
        <begin position="102"/>
        <end position="122"/>
    </location>
</feature>
<evidence type="ECO:0000313" key="7">
    <source>
        <dbReference type="EMBL" id="CEG62380.1"/>
    </source>
</evidence>
<protein>
    <submittedName>
        <fullName evidence="7">ATP synthase protein I</fullName>
    </submittedName>
</protein>
<evidence type="ECO:0000256" key="6">
    <source>
        <dbReference type="SAM" id="Phobius"/>
    </source>
</evidence>
<organism evidence="7 8">
    <name type="scientific">Legionella micdadei</name>
    <name type="common">Tatlockia micdadei</name>
    <dbReference type="NCBI Taxonomy" id="451"/>
    <lineage>
        <taxon>Bacteria</taxon>
        <taxon>Pseudomonadati</taxon>
        <taxon>Pseudomonadota</taxon>
        <taxon>Gammaproteobacteria</taxon>
        <taxon>Legionellales</taxon>
        <taxon>Legionellaceae</taxon>
        <taxon>Legionella</taxon>
    </lineage>
</organism>
<dbReference type="AlphaFoldDB" id="A0A098GK66"/>
<name>A0A098GK66_LEGMI</name>
<gene>
    <name evidence="7" type="primary">atpI</name>
    <name evidence="7" type="ORF">LMI_3158</name>
</gene>
<sequence>MKDKLGVSGVKRMLGIQLLTSVLISLSLLLIFGKREAMSALLGGIVAIIPSALFARKLFYYRGARAARQIVKGFYLGEALKIVSSIILFTLIFLLVRITPLAFFFTYIVVLMNYWFAPLIFANKQNRPESD</sequence>